<dbReference type="RefSeq" id="WP_128151981.1">
    <property type="nucleotide sequence ID" value="NZ_SAVB01000030.1"/>
</dbReference>
<proteinExistence type="predicted"/>
<name>A0A443L5Q6_9RHOB</name>
<accession>A0A443L5Q6</accession>
<dbReference type="Proteomes" id="UP000286594">
    <property type="component" value="Unassembled WGS sequence"/>
</dbReference>
<organism evidence="1 2">
    <name type="scientific">Paenirhodobacter ferrireducens</name>
    <dbReference type="NCBI Taxonomy" id="1215032"/>
    <lineage>
        <taxon>Bacteria</taxon>
        <taxon>Pseudomonadati</taxon>
        <taxon>Pseudomonadota</taxon>
        <taxon>Alphaproteobacteria</taxon>
        <taxon>Rhodobacterales</taxon>
        <taxon>Rhodobacter group</taxon>
        <taxon>Paenirhodobacter</taxon>
    </lineage>
</organism>
<reference evidence="1 2" key="1">
    <citation type="submission" date="2019-01" db="EMBL/GenBank/DDBJ databases">
        <title>Sinorhodobacter populi sp. nov. isolated from the symptomatic bark tissue of Populus euramericana canker.</title>
        <authorList>
            <person name="Xu G."/>
        </authorList>
    </citation>
    <scope>NUCLEOTIDE SEQUENCE [LARGE SCALE GENOMIC DNA]</scope>
    <source>
        <strain evidence="1 2">CCTCC AB2012026</strain>
    </source>
</reference>
<dbReference type="EMBL" id="SAVB01000030">
    <property type="protein sequence ID" value="RWR44552.1"/>
    <property type="molecule type" value="Genomic_DNA"/>
</dbReference>
<gene>
    <name evidence="1" type="ORF">EOW65_18565</name>
</gene>
<dbReference type="OrthoDB" id="3078289at2"/>
<dbReference type="AlphaFoldDB" id="A0A443L5Q6"/>
<evidence type="ECO:0000313" key="2">
    <source>
        <dbReference type="Proteomes" id="UP000286594"/>
    </source>
</evidence>
<evidence type="ECO:0000313" key="1">
    <source>
        <dbReference type="EMBL" id="RWR44552.1"/>
    </source>
</evidence>
<comment type="caution">
    <text evidence="1">The sequence shown here is derived from an EMBL/GenBank/DDBJ whole genome shotgun (WGS) entry which is preliminary data.</text>
</comment>
<keyword evidence="2" id="KW-1185">Reference proteome</keyword>
<protein>
    <submittedName>
        <fullName evidence="1">Uncharacterized protein</fullName>
    </submittedName>
</protein>
<sequence length="314" mass="34983">MDLHLNDLSLGGQFDTREQAVDALLGIFAKATKRRFRLVVSRGLLSRPAVGPMSLINVIAAARQTERALLLNWLGKSGPFSDDEPMETANDLWWLDEDEVTDQGLGAAGRKLLVGAPASSFSLTNGSSSRFKQSPLQVLQGLPDEPLWVASVVNYWDLAGLDALDSSIEVEPESWDSFISACISRYPNLMIDEQNFTAGLKKHPFHRNVVRRGFVLLKVLNDLAGGIGSDGALSESALRLLEDYFQGGKALFSDEEPQDKHVFIFRDNNDGGDIYCSWHGKVKTPQFRLHFQWPVPVGQKYIKVLYFGEKLTKW</sequence>